<evidence type="ECO:0000259" key="1">
    <source>
        <dbReference type="Pfam" id="PF11396"/>
    </source>
</evidence>
<dbReference type="InterPro" id="IPR021533">
    <property type="entry name" value="PepSY-like"/>
</dbReference>
<sequence>MKTIFLAMLASSGTLWGCSQQLTGTHLPSLVQNALQVKFPAAQNIEWEKEGNLYEAEFTVNLVEHTALVDATGKVMSYKQDITSAQLPETVTVALKRDYQAFQMDELEKVEKDGQVVYQVELENANEEVKKVYAPDGTQANVIFWD</sequence>
<keyword evidence="3" id="KW-1185">Reference proteome</keyword>
<reference evidence="2 3" key="1">
    <citation type="journal article" date="2019" name="Int. J. Syst. Evol. Microbiol.">
        <title>Rufibacter sediminis sp. nov., isolated from freshwater lake sediment.</title>
        <authorList>
            <person name="Qu J.H."/>
            <person name="Zhang L.J."/>
            <person name="Fu Y.H."/>
            <person name="Li H.F."/>
        </authorList>
    </citation>
    <scope>NUCLEOTIDE SEQUENCE [LARGE SCALE GENOMIC DNA]</scope>
    <source>
        <strain evidence="2 3">H-1</strain>
    </source>
</reference>
<protein>
    <recommendedName>
        <fullName evidence="1">Putative beta-lactamase-inhibitor-like PepSY-like domain-containing protein</fullName>
    </recommendedName>
</protein>
<dbReference type="Gene3D" id="3.10.450.360">
    <property type="match status" value="1"/>
</dbReference>
<accession>A0ABR6VN04</accession>
<dbReference type="Proteomes" id="UP000659698">
    <property type="component" value="Unassembled WGS sequence"/>
</dbReference>
<comment type="caution">
    <text evidence="2">The sequence shown here is derived from an EMBL/GenBank/DDBJ whole genome shotgun (WGS) entry which is preliminary data.</text>
</comment>
<name>A0ABR6VN04_9BACT</name>
<proteinExistence type="predicted"/>
<dbReference type="SUPFAM" id="SSF160574">
    <property type="entry name" value="BT0923-like"/>
    <property type="match status" value="1"/>
</dbReference>
<feature type="domain" description="Putative beta-lactamase-inhibitor-like PepSY-like" evidence="1">
    <location>
        <begin position="21"/>
        <end position="60"/>
    </location>
</feature>
<organism evidence="2 3">
    <name type="scientific">Rufibacter sediminis</name>
    <dbReference type="NCBI Taxonomy" id="2762756"/>
    <lineage>
        <taxon>Bacteria</taxon>
        <taxon>Pseudomonadati</taxon>
        <taxon>Bacteroidota</taxon>
        <taxon>Cytophagia</taxon>
        <taxon>Cytophagales</taxon>
        <taxon>Hymenobacteraceae</taxon>
        <taxon>Rufibacter</taxon>
    </lineage>
</organism>
<evidence type="ECO:0000313" key="3">
    <source>
        <dbReference type="Proteomes" id="UP000659698"/>
    </source>
</evidence>
<gene>
    <name evidence="2" type="ORF">H7U12_02540</name>
</gene>
<dbReference type="Pfam" id="PF11396">
    <property type="entry name" value="PepSY_like"/>
    <property type="match status" value="2"/>
</dbReference>
<dbReference type="RefSeq" id="WP_186632392.1">
    <property type="nucleotide sequence ID" value="NZ_JACOAF010000004.1"/>
</dbReference>
<feature type="domain" description="Putative beta-lactamase-inhibitor-like PepSY-like" evidence="1">
    <location>
        <begin position="79"/>
        <end position="129"/>
    </location>
</feature>
<dbReference type="EMBL" id="JACOAF010000004">
    <property type="protein sequence ID" value="MBC3538542.1"/>
    <property type="molecule type" value="Genomic_DNA"/>
</dbReference>
<evidence type="ECO:0000313" key="2">
    <source>
        <dbReference type="EMBL" id="MBC3538542.1"/>
    </source>
</evidence>